<evidence type="ECO:0000313" key="3">
    <source>
        <dbReference type="Proteomes" id="UP001175271"/>
    </source>
</evidence>
<dbReference type="Proteomes" id="UP001175271">
    <property type="component" value="Unassembled WGS sequence"/>
</dbReference>
<reference evidence="2" key="1">
    <citation type="submission" date="2023-06" db="EMBL/GenBank/DDBJ databases">
        <title>Genomic analysis of the entomopathogenic nematode Steinernema hermaphroditum.</title>
        <authorList>
            <person name="Schwarz E.M."/>
            <person name="Heppert J.K."/>
            <person name="Baniya A."/>
            <person name="Schwartz H.T."/>
            <person name="Tan C.-H."/>
            <person name="Antoshechkin I."/>
            <person name="Sternberg P.W."/>
            <person name="Goodrich-Blair H."/>
            <person name="Dillman A.R."/>
        </authorList>
    </citation>
    <scope>NUCLEOTIDE SEQUENCE</scope>
    <source>
        <strain evidence="2">PS9179</strain>
        <tissue evidence="2">Whole animal</tissue>
    </source>
</reference>
<dbReference type="AlphaFoldDB" id="A0AA39HXF8"/>
<protein>
    <submittedName>
        <fullName evidence="2">Uncharacterized protein</fullName>
    </submittedName>
</protein>
<sequence>MEYANEFHEIKKEEETDEECADESWPVERRELVDDDSNSKPQPQRENRVTPDQAVFNYLYQHKRSDLLETMFDEETRVEYTNKVENMGAAIPQIQRLYAYYRRHKPVKKEAVEESTDSRRGVVEVEAAVETPTRLRARSVVKKPDVVEVDNEESGNDDPKRRPQSTPRENGPIHLNDSAVLMLNVQPKDKRTSPSDLKITPQLAIFYHLYERNRRDVLAEIFDEETRKELTRKVEKMGIDMPSILRILHKFSLEEMHRFISLIGWKVNEMGGCPANGEFDTRMIGALFGAKAFHEWEVKQWLKRQERARQKLLRSLRKARTTKPHVTTRSSVPARPAVAPAVRKPVAKELVLDEPVPEEEEDCALPAAALQRYYDGRRTKGAPKKAKKSKKAKKNKKAKTANAFMAANLKGGAKKNDADAEAPLSKVTRVDVSAPSAAPFTASPAAEAPSTSAPSTTSPSTSATRTPMRYIATVFKQLPSMLQAEAGFVSTDLLSTRQYRVRKIRNRPAFRPSSTIITEGIPLTPAQTAAILYGIFSAQHRVAAEAATVPPSTNAAVSDVVPDLPTTPEEVEYRLKNIKEEVDI</sequence>
<feature type="compositionally biased region" description="Basic residues" evidence="1">
    <location>
        <begin position="379"/>
        <end position="399"/>
    </location>
</feature>
<accession>A0AA39HXF8</accession>
<evidence type="ECO:0000256" key="1">
    <source>
        <dbReference type="SAM" id="MobiDB-lite"/>
    </source>
</evidence>
<feature type="region of interest" description="Disordered" evidence="1">
    <location>
        <begin position="1"/>
        <end position="52"/>
    </location>
</feature>
<gene>
    <name evidence="2" type="ORF">QR680_007067</name>
</gene>
<comment type="caution">
    <text evidence="2">The sequence shown here is derived from an EMBL/GenBank/DDBJ whole genome shotgun (WGS) entry which is preliminary data.</text>
</comment>
<feature type="region of interest" description="Disordered" evidence="1">
    <location>
        <begin position="438"/>
        <end position="464"/>
    </location>
</feature>
<feature type="region of interest" description="Disordered" evidence="1">
    <location>
        <begin position="145"/>
        <end position="177"/>
    </location>
</feature>
<name>A0AA39HXF8_9BILA</name>
<feature type="compositionally biased region" description="Basic and acidic residues" evidence="1">
    <location>
        <begin position="1"/>
        <end position="14"/>
    </location>
</feature>
<proteinExistence type="predicted"/>
<organism evidence="2 3">
    <name type="scientific">Steinernema hermaphroditum</name>
    <dbReference type="NCBI Taxonomy" id="289476"/>
    <lineage>
        <taxon>Eukaryota</taxon>
        <taxon>Metazoa</taxon>
        <taxon>Ecdysozoa</taxon>
        <taxon>Nematoda</taxon>
        <taxon>Chromadorea</taxon>
        <taxon>Rhabditida</taxon>
        <taxon>Tylenchina</taxon>
        <taxon>Panagrolaimomorpha</taxon>
        <taxon>Strongyloidoidea</taxon>
        <taxon>Steinernematidae</taxon>
        <taxon>Steinernema</taxon>
    </lineage>
</organism>
<feature type="region of interest" description="Disordered" evidence="1">
    <location>
        <begin position="375"/>
        <end position="401"/>
    </location>
</feature>
<keyword evidence="3" id="KW-1185">Reference proteome</keyword>
<dbReference type="EMBL" id="JAUCMV010000003">
    <property type="protein sequence ID" value="KAK0413935.1"/>
    <property type="molecule type" value="Genomic_DNA"/>
</dbReference>
<feature type="region of interest" description="Disordered" evidence="1">
    <location>
        <begin position="319"/>
        <end position="339"/>
    </location>
</feature>
<feature type="compositionally biased region" description="Acidic residues" evidence="1">
    <location>
        <begin position="147"/>
        <end position="156"/>
    </location>
</feature>
<evidence type="ECO:0000313" key="2">
    <source>
        <dbReference type="EMBL" id="KAK0413935.1"/>
    </source>
</evidence>